<dbReference type="Proteomes" id="UP001320168">
    <property type="component" value="Unassembled WGS sequence"/>
</dbReference>
<organism evidence="7 8">
    <name type="scientific">Billgrantia ethanolica</name>
    <dbReference type="NCBI Taxonomy" id="2733486"/>
    <lineage>
        <taxon>Bacteria</taxon>
        <taxon>Pseudomonadati</taxon>
        <taxon>Pseudomonadota</taxon>
        <taxon>Gammaproteobacteria</taxon>
        <taxon>Oceanospirillales</taxon>
        <taxon>Halomonadaceae</taxon>
        <taxon>Billgrantia</taxon>
    </lineage>
</organism>
<dbReference type="EMBL" id="JABFTX010000001">
    <property type="protein sequence ID" value="MCE8002209.1"/>
    <property type="molecule type" value="Genomic_DNA"/>
</dbReference>
<evidence type="ECO:0000256" key="5">
    <source>
        <dbReference type="SAM" id="Phobius"/>
    </source>
</evidence>
<feature type="transmembrane region" description="Helical" evidence="5">
    <location>
        <begin position="108"/>
        <end position="128"/>
    </location>
</feature>
<gene>
    <name evidence="7" type="ORF">HOP53_05100</name>
</gene>
<dbReference type="PANTHER" id="PTHR37422">
    <property type="entry name" value="TEICHURONIC ACID BIOSYNTHESIS PROTEIN TUAE"/>
    <property type="match status" value="1"/>
</dbReference>
<feature type="transmembrane region" description="Helical" evidence="5">
    <location>
        <begin position="376"/>
        <end position="392"/>
    </location>
</feature>
<dbReference type="GO" id="GO:0016874">
    <property type="term" value="F:ligase activity"/>
    <property type="evidence" value="ECO:0007669"/>
    <property type="project" value="UniProtKB-KW"/>
</dbReference>
<feature type="transmembrane region" description="Helical" evidence="5">
    <location>
        <begin position="49"/>
        <end position="69"/>
    </location>
</feature>
<evidence type="ECO:0000313" key="7">
    <source>
        <dbReference type="EMBL" id="MCE8002209.1"/>
    </source>
</evidence>
<dbReference type="InterPro" id="IPR051533">
    <property type="entry name" value="WaaL-like"/>
</dbReference>
<comment type="subcellular location">
    <subcellularLocation>
        <location evidence="1">Membrane</location>
        <topology evidence="1">Multi-pass membrane protein</topology>
    </subcellularLocation>
</comment>
<comment type="caution">
    <text evidence="7">The sequence shown here is derived from an EMBL/GenBank/DDBJ whole genome shotgun (WGS) entry which is preliminary data.</text>
</comment>
<feature type="transmembrane region" description="Helical" evidence="5">
    <location>
        <begin position="166"/>
        <end position="181"/>
    </location>
</feature>
<feature type="transmembrane region" description="Helical" evidence="5">
    <location>
        <begin position="350"/>
        <end position="370"/>
    </location>
</feature>
<evidence type="ECO:0000256" key="2">
    <source>
        <dbReference type="ARBA" id="ARBA00022692"/>
    </source>
</evidence>
<keyword evidence="7" id="KW-0436">Ligase</keyword>
<sequence>MTLAVTFLAFALLVSAPIRIHAFVALLLIYSVGFLISNRHQLAMTRQDWLVVLLLSLYMLSHLPVFVMSGFSTRYLAPGLHMMGIIPIYLMLRVALAELSLVRFRAALEYGGFVGSLGGAGVAVYEVYLLGQSRVDGFLFHINFGYLSASLFFLLVALLPSTQRRALVGAGALLALLATLLSTSRGAVFAIPIVFTVLLVWQWRRIGVMYLVVGLLALAGLALASYLTLPQVEERVDLTVSEVERILEGDFRHNSAGGRVRLWAAAIEAFKERPLVGLTYSERDALNLELAGTGIINEWVATISRGHAHSQYFETLATGGLIGVVALFFYLIFPALYFLRRSHREPDNPYWFAGFVFSLGFIVFCLSEVALQHEMIATYYAFVMALLFVLACKDSEHSA</sequence>
<dbReference type="RefSeq" id="WP_234269004.1">
    <property type="nucleotide sequence ID" value="NZ_JABFTX010000001.1"/>
</dbReference>
<feature type="transmembrane region" description="Helical" evidence="5">
    <location>
        <begin position="140"/>
        <end position="159"/>
    </location>
</feature>
<feature type="transmembrane region" description="Helical" evidence="5">
    <location>
        <begin position="210"/>
        <end position="229"/>
    </location>
</feature>
<feature type="transmembrane region" description="Helical" evidence="5">
    <location>
        <begin position="20"/>
        <end position="37"/>
    </location>
</feature>
<dbReference type="PANTHER" id="PTHR37422:SF17">
    <property type="entry name" value="O-ANTIGEN LIGASE"/>
    <property type="match status" value="1"/>
</dbReference>
<keyword evidence="8" id="KW-1185">Reference proteome</keyword>
<accession>A0ABS9A072</accession>
<dbReference type="InterPro" id="IPR007016">
    <property type="entry name" value="O-antigen_ligase-rel_domated"/>
</dbReference>
<evidence type="ECO:0000256" key="4">
    <source>
        <dbReference type="ARBA" id="ARBA00023136"/>
    </source>
</evidence>
<dbReference type="Pfam" id="PF04932">
    <property type="entry name" value="Wzy_C"/>
    <property type="match status" value="1"/>
</dbReference>
<feature type="transmembrane region" description="Helical" evidence="5">
    <location>
        <begin position="187"/>
        <end position="203"/>
    </location>
</feature>
<proteinExistence type="predicted"/>
<keyword evidence="3 5" id="KW-1133">Transmembrane helix</keyword>
<evidence type="ECO:0000259" key="6">
    <source>
        <dbReference type="Pfam" id="PF04932"/>
    </source>
</evidence>
<feature type="transmembrane region" description="Helical" evidence="5">
    <location>
        <begin position="316"/>
        <end position="338"/>
    </location>
</feature>
<feature type="transmembrane region" description="Helical" evidence="5">
    <location>
        <begin position="75"/>
        <end position="96"/>
    </location>
</feature>
<evidence type="ECO:0000313" key="8">
    <source>
        <dbReference type="Proteomes" id="UP001320168"/>
    </source>
</evidence>
<reference evidence="7 8" key="1">
    <citation type="journal article" date="2021" name="Front. Microbiol.">
        <title>Aerobic Denitrification and Heterotrophic Sulfur Oxidation in the Genus Halomonas Revealed by Six Novel Species Characterizations and Genome-Based Analysis.</title>
        <authorList>
            <person name="Wang L."/>
            <person name="Shao Z."/>
        </authorList>
    </citation>
    <scope>NUCLEOTIDE SEQUENCE [LARGE SCALE GENOMIC DNA]</scope>
    <source>
        <strain evidence="7 8">MCCC 1A11081</strain>
    </source>
</reference>
<protein>
    <submittedName>
        <fullName evidence="7">O-antigen ligase family protein</fullName>
    </submittedName>
</protein>
<keyword evidence="4 5" id="KW-0472">Membrane</keyword>
<feature type="domain" description="O-antigen ligase-related" evidence="6">
    <location>
        <begin position="171"/>
        <end position="328"/>
    </location>
</feature>
<name>A0ABS9A072_9GAMM</name>
<keyword evidence="2 5" id="KW-0812">Transmembrane</keyword>
<evidence type="ECO:0000256" key="3">
    <source>
        <dbReference type="ARBA" id="ARBA00022989"/>
    </source>
</evidence>
<evidence type="ECO:0000256" key="1">
    <source>
        <dbReference type="ARBA" id="ARBA00004141"/>
    </source>
</evidence>